<evidence type="ECO:0000256" key="4">
    <source>
        <dbReference type="RuleBase" id="RU361270"/>
    </source>
</evidence>
<comment type="similarity">
    <text evidence="4">Belongs to the transthyretin family. 5-hydroxyisourate hydrolase subfamily.</text>
</comment>
<dbReference type="Pfam" id="PF00576">
    <property type="entry name" value="Transthyretin"/>
    <property type="match status" value="1"/>
</dbReference>
<proteinExistence type="inferred from homology"/>
<dbReference type="EMBL" id="JAFBMS010000031">
    <property type="protein sequence ID" value="KAG9342013.1"/>
    <property type="molecule type" value="Genomic_DNA"/>
</dbReference>
<dbReference type="NCBIfam" id="TIGR02962">
    <property type="entry name" value="hdxy_isourate"/>
    <property type="match status" value="1"/>
</dbReference>
<evidence type="ECO:0000313" key="7">
    <source>
        <dbReference type="Proteomes" id="UP000824540"/>
    </source>
</evidence>
<name>A0A8T2NMJ2_9TELE</name>
<comment type="subunit">
    <text evidence="4">Homotetramer.</text>
</comment>
<dbReference type="GO" id="GO:0006144">
    <property type="term" value="P:purine nucleobase metabolic process"/>
    <property type="evidence" value="ECO:0007669"/>
    <property type="project" value="UniProtKB-KW"/>
</dbReference>
<feature type="domain" description="Transthyretin/hydroxyisourate hydrolase" evidence="5">
    <location>
        <begin position="30"/>
        <end position="125"/>
    </location>
</feature>
<dbReference type="InterPro" id="IPR023416">
    <property type="entry name" value="Transthyretin/HIU_hydrolase_d"/>
</dbReference>
<evidence type="ECO:0000256" key="1">
    <source>
        <dbReference type="ARBA" id="ARBA00001043"/>
    </source>
</evidence>
<keyword evidence="7" id="KW-1185">Reference proteome</keyword>
<comment type="catalytic activity">
    <reaction evidence="1 4">
        <text>5-hydroxyisourate + H2O = 5-hydroxy-2-oxo-4-ureido-2,5-dihydro-1H-imidazole-5-carboxylate + H(+)</text>
        <dbReference type="Rhea" id="RHEA:23736"/>
        <dbReference type="ChEBI" id="CHEBI:15377"/>
        <dbReference type="ChEBI" id="CHEBI:15378"/>
        <dbReference type="ChEBI" id="CHEBI:18072"/>
        <dbReference type="ChEBI" id="CHEBI:58639"/>
        <dbReference type="EC" id="3.5.2.17"/>
    </reaction>
</comment>
<organism evidence="6 7">
    <name type="scientific">Albula glossodonta</name>
    <name type="common">roundjaw bonefish</name>
    <dbReference type="NCBI Taxonomy" id="121402"/>
    <lineage>
        <taxon>Eukaryota</taxon>
        <taxon>Metazoa</taxon>
        <taxon>Chordata</taxon>
        <taxon>Craniata</taxon>
        <taxon>Vertebrata</taxon>
        <taxon>Euteleostomi</taxon>
        <taxon>Actinopterygii</taxon>
        <taxon>Neopterygii</taxon>
        <taxon>Teleostei</taxon>
        <taxon>Albuliformes</taxon>
        <taxon>Albulidae</taxon>
        <taxon>Albula</taxon>
    </lineage>
</organism>
<protein>
    <recommendedName>
        <fullName evidence="4">5-hydroxyisourate hydrolase</fullName>
        <shortName evidence="4">HIU hydrolase</shortName>
        <shortName evidence="4">HIUHase</shortName>
        <ecNumber evidence="4">3.5.2.17</ecNumber>
    </recommendedName>
</protein>
<reference evidence="6" key="1">
    <citation type="thesis" date="2021" institute="BYU ScholarsArchive" country="Provo, UT, USA">
        <title>Applications of and Algorithms for Genome Assembly and Genomic Analyses with an Emphasis on Marine Teleosts.</title>
        <authorList>
            <person name="Pickett B.D."/>
        </authorList>
    </citation>
    <scope>NUCLEOTIDE SEQUENCE</scope>
    <source>
        <strain evidence="6">HI-2016</strain>
    </source>
</reference>
<dbReference type="GO" id="GO:0033971">
    <property type="term" value="F:hydroxyisourate hydrolase activity"/>
    <property type="evidence" value="ECO:0007669"/>
    <property type="project" value="UniProtKB-EC"/>
</dbReference>
<comment type="caution">
    <text evidence="6">The sequence shown here is derived from an EMBL/GenBank/DDBJ whole genome shotgun (WGS) entry which is preliminary data.</text>
</comment>
<dbReference type="Gene3D" id="2.60.40.180">
    <property type="entry name" value="Transthyretin/hydroxyisourate hydrolase domain"/>
    <property type="match status" value="1"/>
</dbReference>
<dbReference type="Proteomes" id="UP000824540">
    <property type="component" value="Unassembled WGS sequence"/>
</dbReference>
<accession>A0A8T2NMJ2</accession>
<keyword evidence="3 4" id="KW-0378">Hydrolase</keyword>
<dbReference type="SUPFAM" id="SSF49472">
    <property type="entry name" value="Transthyretin (synonym: prealbumin)"/>
    <property type="match status" value="1"/>
</dbReference>
<evidence type="ECO:0000256" key="3">
    <source>
        <dbReference type="ARBA" id="ARBA00022801"/>
    </source>
</evidence>
<sequence>MNTTRLRRIKDHLLAQNQCSAMATAQGSPITTHVLNTGEGVPGARMGLSLHRLDSHMAVWSLITTGEAFIPGMYKMRFETGEYFESLGQTCFYPYVEIVFTITDAAQKFHLPLLLSRFSYSTYRGS</sequence>
<evidence type="ECO:0000313" key="6">
    <source>
        <dbReference type="EMBL" id="KAG9342013.1"/>
    </source>
</evidence>
<evidence type="ECO:0000256" key="2">
    <source>
        <dbReference type="ARBA" id="ARBA00022631"/>
    </source>
</evidence>
<dbReference type="InterPro" id="IPR036817">
    <property type="entry name" value="Transthyretin/HIU_hydrolase_sf"/>
</dbReference>
<dbReference type="AlphaFoldDB" id="A0A8T2NMJ2"/>
<dbReference type="EC" id="3.5.2.17" evidence="4"/>
<dbReference type="PANTHER" id="PTHR10395:SF13">
    <property type="entry name" value="5-HYDROXYISOURATE HYDROLASE"/>
    <property type="match status" value="1"/>
</dbReference>
<gene>
    <name evidence="6" type="ORF">JZ751_018331</name>
</gene>
<keyword evidence="2 4" id="KW-0659">Purine metabolism</keyword>
<dbReference type="OrthoDB" id="10265230at2759"/>
<dbReference type="PANTHER" id="PTHR10395">
    <property type="entry name" value="URICASE AND TRANSTHYRETIN-RELATED"/>
    <property type="match status" value="1"/>
</dbReference>
<dbReference type="InterPro" id="IPR014306">
    <property type="entry name" value="Hydroxyisourate_hydrolase"/>
</dbReference>
<dbReference type="CDD" id="cd05822">
    <property type="entry name" value="TLP_HIUase"/>
    <property type="match status" value="1"/>
</dbReference>
<evidence type="ECO:0000259" key="5">
    <source>
        <dbReference type="Pfam" id="PF00576"/>
    </source>
</evidence>